<dbReference type="GO" id="GO:0006508">
    <property type="term" value="P:proteolysis"/>
    <property type="evidence" value="ECO:0007669"/>
    <property type="project" value="UniProtKB-KW"/>
</dbReference>
<dbReference type="EMBL" id="FOKQ01000047">
    <property type="protein sequence ID" value="SFD20845.1"/>
    <property type="molecule type" value="Genomic_DNA"/>
</dbReference>
<dbReference type="InterPro" id="IPR005151">
    <property type="entry name" value="Tail-specific_protease"/>
</dbReference>
<dbReference type="PANTHER" id="PTHR32060:SF30">
    <property type="entry name" value="CARBOXY-TERMINAL PROCESSING PROTEASE CTPA"/>
    <property type="match status" value="1"/>
</dbReference>
<name>A0A1I1QFK0_RUMAL</name>
<dbReference type="GO" id="GO:0030288">
    <property type="term" value="C:outer membrane-bounded periplasmic space"/>
    <property type="evidence" value="ECO:0007669"/>
    <property type="project" value="TreeGrafter"/>
</dbReference>
<dbReference type="Gene3D" id="3.90.226.10">
    <property type="entry name" value="2-enoyl-CoA Hydratase, Chain A, domain 1"/>
    <property type="match status" value="1"/>
</dbReference>
<dbReference type="CDD" id="cd06567">
    <property type="entry name" value="Peptidase_S41"/>
    <property type="match status" value="1"/>
</dbReference>
<dbReference type="SMART" id="SM00245">
    <property type="entry name" value="TSPc"/>
    <property type="match status" value="1"/>
</dbReference>
<evidence type="ECO:0000259" key="1">
    <source>
        <dbReference type="SMART" id="SM00245"/>
    </source>
</evidence>
<accession>A0A1I1QFK0</accession>
<dbReference type="GO" id="GO:0004175">
    <property type="term" value="F:endopeptidase activity"/>
    <property type="evidence" value="ECO:0007669"/>
    <property type="project" value="TreeGrafter"/>
</dbReference>
<organism evidence="2 3">
    <name type="scientific">Ruminococcus albus</name>
    <dbReference type="NCBI Taxonomy" id="1264"/>
    <lineage>
        <taxon>Bacteria</taxon>
        <taxon>Bacillati</taxon>
        <taxon>Bacillota</taxon>
        <taxon>Clostridia</taxon>
        <taxon>Eubacteriales</taxon>
        <taxon>Oscillospiraceae</taxon>
        <taxon>Ruminococcus</taxon>
    </lineage>
</organism>
<dbReference type="PANTHER" id="PTHR32060">
    <property type="entry name" value="TAIL-SPECIFIC PROTEASE"/>
    <property type="match status" value="1"/>
</dbReference>
<proteinExistence type="predicted"/>
<keyword evidence="2" id="KW-0378">Hydrolase</keyword>
<dbReference type="Gene3D" id="3.30.750.44">
    <property type="match status" value="1"/>
</dbReference>
<evidence type="ECO:0000313" key="2">
    <source>
        <dbReference type="EMBL" id="SFD20845.1"/>
    </source>
</evidence>
<dbReference type="GO" id="GO:0007165">
    <property type="term" value="P:signal transduction"/>
    <property type="evidence" value="ECO:0007669"/>
    <property type="project" value="TreeGrafter"/>
</dbReference>
<evidence type="ECO:0000313" key="3">
    <source>
        <dbReference type="Proteomes" id="UP000182192"/>
    </source>
</evidence>
<sequence length="452" mass="51312">MRSISDELKIYELSKLWKEAEYNFAFWDKLDINWDAEYKAALPRVLAAKDVYEYYKELKRFAALLCDGHTDVSYPADVIQDTGCFSMFPVYLFRFGHDIAVISVSEEYKDEIPLYSVVKKIDGTEAAEYIRKNCYPYIWHVNEDACGMMAMNELMIGRKGSSAVFTFERDGKEFSATLTRQDPTGISWCSAEAPSVSDTQRQLIVNGDSYKCEITDDGIAIIKLTSFDDNTMPEKIYEHIEELDKAKAYIIDVRGNTGGNSSNADSVAAMFIDGDFKSCGAETQIYEPTYKAWGVFRDDLKTLTSAELEERYSDEESIKIYKMSRHIFYKREIDKVENKAPKRLYGPVAVLMNEYTFSAGEDFVDVMKAHSDAVFIGNNTAGSSGQPLSVKLESGGWFRICTRRCYAQNGEEIYNKGFAPDIKVEISLNDHIKGHDKALEKALMLLNEKTSM</sequence>
<dbReference type="AlphaFoldDB" id="A0A1I1QFK0"/>
<gene>
    <name evidence="2" type="ORF">SAMN02910406_03390</name>
</gene>
<dbReference type="Proteomes" id="UP000182192">
    <property type="component" value="Unassembled WGS sequence"/>
</dbReference>
<dbReference type="RefSeq" id="WP_074963166.1">
    <property type="nucleotide sequence ID" value="NZ_FOKQ01000047.1"/>
</dbReference>
<dbReference type="InterPro" id="IPR029045">
    <property type="entry name" value="ClpP/crotonase-like_dom_sf"/>
</dbReference>
<dbReference type="Pfam" id="PF03572">
    <property type="entry name" value="Peptidase_S41"/>
    <property type="match status" value="1"/>
</dbReference>
<dbReference type="GO" id="GO:0008236">
    <property type="term" value="F:serine-type peptidase activity"/>
    <property type="evidence" value="ECO:0007669"/>
    <property type="project" value="InterPro"/>
</dbReference>
<dbReference type="SUPFAM" id="SSF52096">
    <property type="entry name" value="ClpP/crotonase"/>
    <property type="match status" value="1"/>
</dbReference>
<keyword evidence="2" id="KW-0645">Protease</keyword>
<feature type="domain" description="Tail specific protease" evidence="1">
    <location>
        <begin position="171"/>
        <end position="425"/>
    </location>
</feature>
<protein>
    <submittedName>
        <fullName evidence="2">C-terminal processing protease CtpA/Prc, contains a PDZ domain</fullName>
    </submittedName>
</protein>
<reference evidence="2 3" key="1">
    <citation type="submission" date="2016-10" db="EMBL/GenBank/DDBJ databases">
        <authorList>
            <person name="de Groot N.N."/>
        </authorList>
    </citation>
    <scope>NUCLEOTIDE SEQUENCE [LARGE SCALE GENOMIC DNA]</scope>
    <source>
        <strain evidence="2 3">AR67</strain>
    </source>
</reference>